<dbReference type="Gene3D" id="3.40.50.720">
    <property type="entry name" value="NAD(P)-binding Rossmann-like Domain"/>
    <property type="match status" value="1"/>
</dbReference>
<accession>A0A6V7DM69</accession>
<dbReference type="InterPro" id="IPR002347">
    <property type="entry name" value="SDR_fam"/>
</dbReference>
<dbReference type="PRINTS" id="PR00080">
    <property type="entry name" value="SDRFAMILY"/>
</dbReference>
<dbReference type="GO" id="GO:0016491">
    <property type="term" value="F:oxidoreductase activity"/>
    <property type="evidence" value="ECO:0007669"/>
    <property type="project" value="UniProtKB-KW"/>
</dbReference>
<organism evidence="4">
    <name type="scientific">Xanthomonas hortorum pv. gardneri</name>
    <dbReference type="NCBI Taxonomy" id="2754056"/>
    <lineage>
        <taxon>Bacteria</taxon>
        <taxon>Pseudomonadati</taxon>
        <taxon>Pseudomonadota</taxon>
        <taxon>Gammaproteobacteria</taxon>
        <taxon>Lysobacterales</taxon>
        <taxon>Lysobacteraceae</taxon>
        <taxon>Xanthomonas</taxon>
    </lineage>
</organism>
<dbReference type="Pfam" id="PF00106">
    <property type="entry name" value="adh_short"/>
    <property type="match status" value="1"/>
</dbReference>
<protein>
    <recommendedName>
        <fullName evidence="5">3-phenylpropionate-dihydrodiol/cinnamic acid-dihydrodiol dehydrogenase</fullName>
    </recommendedName>
</protein>
<evidence type="ECO:0008006" key="5">
    <source>
        <dbReference type="Google" id="ProtNLM"/>
    </source>
</evidence>
<sequence length="284" mass="30027">MTSTSPVALVTGASSGIGEASAEALAAAGYTVYGTSRRGAQAGQRAFKLLALDVTSDESVDAAIQELLRLEGRIDLLVNNAGFGVSPAAAEESSIEQAKAILDTNFLGVVRMTRAVVPHMRRQGSGRIINIGSIIGLVPTPYAALYAASKHAVEGYSEAVDHELRSYGIRVTVIEAAYTKTQFEANNLAPDAPLETYRQVRTQVGEVVAQAMASADEPSVVADVVVKAARTHHPKVRYTAGKIAGQLQLLRRFAPAGVFQSLIRKNLHLDAKTPADAKAPSHAR</sequence>
<dbReference type="PANTHER" id="PTHR44169">
    <property type="entry name" value="NADPH-DEPENDENT 1-ACYLDIHYDROXYACETONE PHOSPHATE REDUCTASE"/>
    <property type="match status" value="1"/>
</dbReference>
<name>A0A6V7DM69_9XANT</name>
<dbReference type="AlphaFoldDB" id="A0A6V7DM69"/>
<dbReference type="PANTHER" id="PTHR44169:SF6">
    <property type="entry name" value="NADPH-DEPENDENT 1-ACYLDIHYDROXYACETONE PHOSPHATE REDUCTASE"/>
    <property type="match status" value="1"/>
</dbReference>
<evidence type="ECO:0000256" key="1">
    <source>
        <dbReference type="ARBA" id="ARBA00006484"/>
    </source>
</evidence>
<dbReference type="CDD" id="cd05374">
    <property type="entry name" value="17beta-HSD-like_SDR_c"/>
    <property type="match status" value="1"/>
</dbReference>
<evidence type="ECO:0000256" key="2">
    <source>
        <dbReference type="ARBA" id="ARBA00023002"/>
    </source>
</evidence>
<dbReference type="NCBIfam" id="NF004823">
    <property type="entry name" value="PRK06179.1"/>
    <property type="match status" value="1"/>
</dbReference>
<comment type="similarity">
    <text evidence="1 3">Belongs to the short-chain dehydrogenases/reductases (SDR) family.</text>
</comment>
<gene>
    <name evidence="4" type="ORF">CFBP8129_25320</name>
</gene>
<dbReference type="EMBL" id="LR828253">
    <property type="protein sequence ID" value="CAD0337046.1"/>
    <property type="molecule type" value="Genomic_DNA"/>
</dbReference>
<dbReference type="SUPFAM" id="SSF51735">
    <property type="entry name" value="NAD(P)-binding Rossmann-fold domains"/>
    <property type="match status" value="1"/>
</dbReference>
<dbReference type="PRINTS" id="PR00081">
    <property type="entry name" value="GDHRDH"/>
</dbReference>
<keyword evidence="2" id="KW-0560">Oxidoreductase</keyword>
<dbReference type="EMBL" id="LR828253">
    <property type="protein sequence ID" value="CAD0337054.1"/>
    <property type="molecule type" value="Genomic_DNA"/>
</dbReference>
<evidence type="ECO:0000256" key="3">
    <source>
        <dbReference type="RuleBase" id="RU000363"/>
    </source>
</evidence>
<reference evidence="4" key="1">
    <citation type="submission" date="2020-07" db="EMBL/GenBank/DDBJ databases">
        <authorList>
            <person name="Pothier F. J."/>
        </authorList>
    </citation>
    <scope>NUCLEOTIDE SEQUENCE</scope>
    <source>
        <strain evidence="4">CFBP 8129</strain>
    </source>
</reference>
<dbReference type="RefSeq" id="WP_006449718.1">
    <property type="nucleotide sequence ID" value="NZ_CP018728.1"/>
</dbReference>
<proteinExistence type="inferred from homology"/>
<evidence type="ECO:0000313" key="4">
    <source>
        <dbReference type="EMBL" id="CAD0337046.1"/>
    </source>
</evidence>
<dbReference type="InterPro" id="IPR036291">
    <property type="entry name" value="NAD(P)-bd_dom_sf"/>
</dbReference>